<dbReference type="AlphaFoldDB" id="U4V015"/>
<keyword evidence="1" id="KW-0472">Membrane</keyword>
<dbReference type="Proteomes" id="UP000030742">
    <property type="component" value="Unassembled WGS sequence"/>
</dbReference>
<feature type="transmembrane region" description="Helical" evidence="1">
    <location>
        <begin position="6"/>
        <end position="27"/>
    </location>
</feature>
<dbReference type="GO" id="GO:0071897">
    <property type="term" value="P:DNA biosynthetic process"/>
    <property type="evidence" value="ECO:0007669"/>
    <property type="project" value="UniProtKB-ARBA"/>
</dbReference>
<dbReference type="PROSITE" id="PS50878">
    <property type="entry name" value="RT_POL"/>
    <property type="match status" value="1"/>
</dbReference>
<accession>U4V015</accession>
<dbReference type="Pfam" id="PF00078">
    <property type="entry name" value="RVT_1"/>
    <property type="match status" value="1"/>
</dbReference>
<dbReference type="STRING" id="77166.U4V015"/>
<dbReference type="InterPro" id="IPR000477">
    <property type="entry name" value="RT_dom"/>
</dbReference>
<feature type="domain" description="Reverse transcriptase" evidence="2">
    <location>
        <begin position="1"/>
        <end position="154"/>
    </location>
</feature>
<dbReference type="EMBL" id="KI209346">
    <property type="protein sequence ID" value="ERL96021.1"/>
    <property type="molecule type" value="Genomic_DNA"/>
</dbReference>
<feature type="non-terminal residue" evidence="3">
    <location>
        <position position="154"/>
    </location>
</feature>
<evidence type="ECO:0000256" key="1">
    <source>
        <dbReference type="SAM" id="Phobius"/>
    </source>
</evidence>
<organism evidence="3 4">
    <name type="scientific">Dendroctonus ponderosae</name>
    <name type="common">Mountain pine beetle</name>
    <dbReference type="NCBI Taxonomy" id="77166"/>
    <lineage>
        <taxon>Eukaryota</taxon>
        <taxon>Metazoa</taxon>
        <taxon>Ecdysozoa</taxon>
        <taxon>Arthropoda</taxon>
        <taxon>Hexapoda</taxon>
        <taxon>Insecta</taxon>
        <taxon>Pterygota</taxon>
        <taxon>Neoptera</taxon>
        <taxon>Endopterygota</taxon>
        <taxon>Coleoptera</taxon>
        <taxon>Polyphaga</taxon>
        <taxon>Cucujiformia</taxon>
        <taxon>Curculionidae</taxon>
        <taxon>Scolytinae</taxon>
        <taxon>Dendroctonus</taxon>
    </lineage>
</organism>
<keyword evidence="1" id="KW-0812">Transmembrane</keyword>
<dbReference type="SUPFAM" id="SSF56672">
    <property type="entry name" value="DNA/RNA polymerases"/>
    <property type="match status" value="1"/>
</dbReference>
<name>U4V015_DENPD</name>
<evidence type="ECO:0000313" key="3">
    <source>
        <dbReference type="EMBL" id="ERL96021.1"/>
    </source>
</evidence>
<protein>
    <recommendedName>
        <fullName evidence="2">Reverse transcriptase domain-containing protein</fullName>
    </recommendedName>
</protein>
<keyword evidence="1" id="KW-1133">Transmembrane helix</keyword>
<gene>
    <name evidence="3" type="ORF">D910_00816</name>
</gene>
<evidence type="ECO:0000313" key="4">
    <source>
        <dbReference type="Proteomes" id="UP000030742"/>
    </source>
</evidence>
<evidence type="ECO:0000259" key="2">
    <source>
        <dbReference type="PROSITE" id="PS50878"/>
    </source>
</evidence>
<sequence>WHTGLLYKLFAVHSLPLYLVFLLASYLKNRPIHVKVENSTSAKRRIAAGVPQGTVILPVLYTLYTADISKLSTTKIAQYADDTAIYASSFYAQVAKSRIAHHLSLLTPYFDKWKLKVNPGKTELIIFSRKFTNNKILAPLMVQNTPIKPVKEVK</sequence>
<reference evidence="3 4" key="1">
    <citation type="journal article" date="2013" name="Genome Biol.">
        <title>Draft genome of the mountain pine beetle, Dendroctonus ponderosae Hopkins, a major forest pest.</title>
        <authorList>
            <person name="Keeling C.I."/>
            <person name="Yuen M.M."/>
            <person name="Liao N.Y."/>
            <person name="Docking T.R."/>
            <person name="Chan S.K."/>
            <person name="Taylor G.A."/>
            <person name="Palmquist D.L."/>
            <person name="Jackman S.D."/>
            <person name="Nguyen A."/>
            <person name="Li M."/>
            <person name="Henderson H."/>
            <person name="Janes J.K."/>
            <person name="Zhao Y."/>
            <person name="Pandoh P."/>
            <person name="Moore R."/>
            <person name="Sperling F.A."/>
            <person name="Huber D.P."/>
            <person name="Birol I."/>
            <person name="Jones S.J."/>
            <person name="Bohlmann J."/>
        </authorList>
    </citation>
    <scope>NUCLEOTIDE SEQUENCE</scope>
</reference>
<proteinExistence type="predicted"/>
<dbReference type="PANTHER" id="PTHR33481">
    <property type="entry name" value="REVERSE TRANSCRIPTASE"/>
    <property type="match status" value="1"/>
</dbReference>
<dbReference type="InterPro" id="IPR043502">
    <property type="entry name" value="DNA/RNA_pol_sf"/>
</dbReference>
<feature type="non-terminal residue" evidence="3">
    <location>
        <position position="1"/>
    </location>
</feature>
<dbReference type="PANTHER" id="PTHR33481:SF1">
    <property type="entry name" value="ENDONUCLEASE_EXONUCLEASE_PHOSPHATASE DOMAIN-CONTAINING PROTEIN-RELATED"/>
    <property type="match status" value="1"/>
</dbReference>